<evidence type="ECO:0000313" key="4">
    <source>
        <dbReference type="Proteomes" id="UP000308181"/>
    </source>
</evidence>
<sequence length="331" mass="38950">MKELKTDKLFNAVKNLIEESRRSIARQVNTAMVFTYYHIGKMIVEDEQGGEERATYAKQTLKLLSSSLTNEFGRGFSVDNLESMRLFYIEYGNSETVSRISEFPFSLSWSHYVQLLKIKDKQERNFYETESFQNNWSVRELKRQYDSSLFERLALSKDHNEIIANSQKGRILENPIDTLKSPFVLEFLSLKEDHHYSESDLERAIIDKLEQFMLELGKGFLFESRQKRITLDGDHFYIDLSFYNRLLKCFVLIDLKIGKLTHQDIGQMQMYVNYHDRKIKSSDENPTIGIILCKQESKTVVEFTLPESNEQIFAREYKLYLPSKEELKGVL</sequence>
<keyword evidence="4" id="KW-1185">Reference proteome</keyword>
<dbReference type="InterPro" id="IPR009362">
    <property type="entry name" value="YhcG_C"/>
</dbReference>
<dbReference type="RefSeq" id="WP_136825954.1">
    <property type="nucleotide sequence ID" value="NZ_SWBP01000002.1"/>
</dbReference>
<dbReference type="EMBL" id="SWBP01000002">
    <property type="protein sequence ID" value="TKB99143.1"/>
    <property type="molecule type" value="Genomic_DNA"/>
</dbReference>
<dbReference type="AlphaFoldDB" id="A0A4V5NXN3"/>
<proteinExistence type="predicted"/>
<evidence type="ECO:0000259" key="2">
    <source>
        <dbReference type="Pfam" id="PF17761"/>
    </source>
</evidence>
<reference evidence="3 4" key="1">
    <citation type="submission" date="2019-04" db="EMBL/GenBank/DDBJ databases">
        <title>Pedobacter sp. AR-3-17 sp. nov., isolated from Arctic soil.</title>
        <authorList>
            <person name="Dahal R.H."/>
            <person name="Kim D.-U."/>
        </authorList>
    </citation>
    <scope>NUCLEOTIDE SEQUENCE [LARGE SCALE GENOMIC DNA]</scope>
    <source>
        <strain evidence="3 4">AR-3-17</strain>
    </source>
</reference>
<feature type="domain" description="YhcG PDDEXK nuclease" evidence="1">
    <location>
        <begin position="178"/>
        <end position="328"/>
    </location>
</feature>
<dbReference type="Pfam" id="PF06250">
    <property type="entry name" value="YhcG_C"/>
    <property type="match status" value="1"/>
</dbReference>
<dbReference type="InterPro" id="IPR011856">
    <property type="entry name" value="tRNA_endonuc-like_dom_sf"/>
</dbReference>
<dbReference type="Pfam" id="PF17761">
    <property type="entry name" value="DUF1016_N"/>
    <property type="match status" value="1"/>
</dbReference>
<protein>
    <submittedName>
        <fullName evidence="3">DUF1016 domain-containing protein</fullName>
    </submittedName>
</protein>
<gene>
    <name evidence="3" type="ORF">FA046_08530</name>
</gene>
<name>A0A4V5NXN3_9SPHI</name>
<accession>A0A4V5NXN3</accession>
<dbReference type="InterPro" id="IPR041527">
    <property type="entry name" value="YhcG_N"/>
</dbReference>
<dbReference type="Gene3D" id="3.40.1350.10">
    <property type="match status" value="1"/>
</dbReference>
<evidence type="ECO:0000259" key="1">
    <source>
        <dbReference type="Pfam" id="PF06250"/>
    </source>
</evidence>
<dbReference type="InterPro" id="IPR053148">
    <property type="entry name" value="PD-DEXK-like_domain"/>
</dbReference>
<dbReference type="PANTHER" id="PTHR30547">
    <property type="entry name" value="UNCHARACTERIZED PROTEIN YHCG-RELATED"/>
    <property type="match status" value="1"/>
</dbReference>
<dbReference type="GO" id="GO:0003676">
    <property type="term" value="F:nucleic acid binding"/>
    <property type="evidence" value="ECO:0007669"/>
    <property type="project" value="InterPro"/>
</dbReference>
<dbReference type="Proteomes" id="UP000308181">
    <property type="component" value="Unassembled WGS sequence"/>
</dbReference>
<organism evidence="3 4">
    <name type="scientific">Pedobacter cryophilus</name>
    <dbReference type="NCBI Taxonomy" id="2571271"/>
    <lineage>
        <taxon>Bacteria</taxon>
        <taxon>Pseudomonadati</taxon>
        <taxon>Bacteroidota</taxon>
        <taxon>Sphingobacteriia</taxon>
        <taxon>Sphingobacteriales</taxon>
        <taxon>Sphingobacteriaceae</taxon>
        <taxon>Pedobacter</taxon>
    </lineage>
</organism>
<feature type="domain" description="YhcG N-terminal" evidence="2">
    <location>
        <begin position="13"/>
        <end position="152"/>
    </location>
</feature>
<evidence type="ECO:0000313" key="3">
    <source>
        <dbReference type="EMBL" id="TKB99143.1"/>
    </source>
</evidence>
<comment type="caution">
    <text evidence="3">The sequence shown here is derived from an EMBL/GenBank/DDBJ whole genome shotgun (WGS) entry which is preliminary data.</text>
</comment>
<dbReference type="OrthoDB" id="9801263at2"/>
<dbReference type="PANTHER" id="PTHR30547:SF5">
    <property type="entry name" value="NUCLEASE YHCG-RELATED"/>
    <property type="match status" value="1"/>
</dbReference>